<dbReference type="EMBL" id="LR797078">
    <property type="protein sequence ID" value="CAB4185369.1"/>
    <property type="molecule type" value="Genomic_DNA"/>
</dbReference>
<proteinExistence type="predicted"/>
<accession>A0A6J5QL99</accession>
<reference evidence="2" key="1">
    <citation type="submission" date="2020-05" db="EMBL/GenBank/DDBJ databases">
        <authorList>
            <person name="Chiriac C."/>
            <person name="Salcher M."/>
            <person name="Ghai R."/>
            <person name="Kavagutti S V."/>
        </authorList>
    </citation>
    <scope>NUCLEOTIDE SEQUENCE</scope>
</reference>
<name>A0A6J5QL99_9CAUD</name>
<evidence type="ECO:0000313" key="2">
    <source>
        <dbReference type="EMBL" id="CAB4185369.1"/>
    </source>
</evidence>
<gene>
    <name evidence="2" type="ORF">UFOVP1130_40</name>
</gene>
<evidence type="ECO:0000256" key="1">
    <source>
        <dbReference type="SAM" id="MobiDB-lite"/>
    </source>
</evidence>
<sequence>MASEYDNDPFASSPTSSSRRGSLFSGMKDHVSNAVSQHLQPLAQNTFDAAKPLAENAWANASEYASNNPDKVENMAGKAGGLLGASMGGPLTAKLGNKAGRKLGRALSKKAKDTQQPQETQSSSSETADWDPFS</sequence>
<feature type="region of interest" description="Disordered" evidence="1">
    <location>
        <begin position="88"/>
        <end position="134"/>
    </location>
</feature>
<feature type="compositionally biased region" description="Low complexity" evidence="1">
    <location>
        <begin position="9"/>
        <end position="25"/>
    </location>
</feature>
<feature type="compositionally biased region" description="Basic residues" evidence="1">
    <location>
        <begin position="99"/>
        <end position="109"/>
    </location>
</feature>
<organism evidence="2">
    <name type="scientific">uncultured Caudovirales phage</name>
    <dbReference type="NCBI Taxonomy" id="2100421"/>
    <lineage>
        <taxon>Viruses</taxon>
        <taxon>Duplodnaviria</taxon>
        <taxon>Heunggongvirae</taxon>
        <taxon>Uroviricota</taxon>
        <taxon>Caudoviricetes</taxon>
        <taxon>Peduoviridae</taxon>
        <taxon>Maltschvirus</taxon>
        <taxon>Maltschvirus maltsch</taxon>
    </lineage>
</organism>
<feature type="compositionally biased region" description="Low complexity" evidence="1">
    <location>
        <begin position="114"/>
        <end position="127"/>
    </location>
</feature>
<protein>
    <submittedName>
        <fullName evidence="2">Uncharacterized protein</fullName>
    </submittedName>
</protein>
<feature type="region of interest" description="Disordered" evidence="1">
    <location>
        <begin position="1"/>
        <end position="25"/>
    </location>
</feature>